<keyword evidence="10" id="KW-0276">Fatty acid metabolism</keyword>
<evidence type="ECO:0000256" key="3">
    <source>
        <dbReference type="ARBA" id="ARBA00011852"/>
    </source>
</evidence>
<comment type="catalytic activity">
    <reaction evidence="22">
        <text>pentan-2-one + NADP(+) = (E)-pent-3-en-2-one + NADPH + H(+)</text>
        <dbReference type="Rhea" id="RHEA:50788"/>
        <dbReference type="ChEBI" id="CHEBI:15378"/>
        <dbReference type="ChEBI" id="CHEBI:16472"/>
        <dbReference type="ChEBI" id="CHEBI:57783"/>
        <dbReference type="ChEBI" id="CHEBI:58349"/>
        <dbReference type="ChEBI" id="CHEBI:145276"/>
    </reaction>
    <physiologicalReaction direction="right-to-left" evidence="22">
        <dbReference type="Rhea" id="RHEA:50790"/>
    </physiologicalReaction>
</comment>
<evidence type="ECO:0000256" key="5">
    <source>
        <dbReference type="ARBA" id="ARBA00012410"/>
    </source>
</evidence>
<evidence type="ECO:0000256" key="32">
    <source>
        <dbReference type="ARBA" id="ARBA00049070"/>
    </source>
</evidence>
<keyword evidence="9" id="KW-0597">Phosphoprotein</keyword>
<evidence type="ECO:0000256" key="2">
    <source>
        <dbReference type="ARBA" id="ARBA00010460"/>
    </source>
</evidence>
<dbReference type="Gene3D" id="3.40.50.720">
    <property type="entry name" value="NAD(P)-binding Rossmann-like Domain"/>
    <property type="match status" value="1"/>
</dbReference>
<evidence type="ECO:0000256" key="33">
    <source>
        <dbReference type="ARBA" id="ARBA00049179"/>
    </source>
</evidence>
<comment type="catalytic activity">
    <reaction evidence="23">
        <text>leukotriene B4 + NADP(+) = 12-oxo-leukotriene B4 + NADPH + H(+)</text>
        <dbReference type="Rhea" id="RHEA:50608"/>
        <dbReference type="ChEBI" id="CHEBI:15378"/>
        <dbReference type="ChEBI" id="CHEBI:57461"/>
        <dbReference type="ChEBI" id="CHEBI:57783"/>
        <dbReference type="ChEBI" id="CHEBI:58349"/>
        <dbReference type="ChEBI" id="CHEBI:133309"/>
    </reaction>
    <physiologicalReaction direction="left-to-right" evidence="23">
        <dbReference type="Rhea" id="RHEA:50609"/>
    </physiologicalReaction>
</comment>
<dbReference type="CDD" id="cd08294">
    <property type="entry name" value="leukotriene_B4_DH_like"/>
    <property type="match status" value="1"/>
</dbReference>
<protein>
    <recommendedName>
        <fullName evidence="6">Prostaglandin reductase 1</fullName>
        <ecNumber evidence="4">1.3.1.48</ecNumber>
        <ecNumber evidence="5">1.3.1.74</ecNumber>
    </recommendedName>
    <alternativeName>
        <fullName evidence="19">15-oxoprostaglandin 13-reductase</fullName>
    </alternativeName>
    <alternativeName>
        <fullName evidence="17">Dithiolethione-inducible gene 1 protein</fullName>
    </alternativeName>
    <alternativeName>
        <fullName evidence="16">Leukotriene B4 12-hydroxydehydrogenase</fullName>
    </alternativeName>
    <alternativeName>
        <fullName evidence="18">NAD(P)H-dependent alkenal/one oxidoreductase</fullName>
    </alternativeName>
</protein>
<evidence type="ECO:0000256" key="7">
    <source>
        <dbReference type="ARBA" id="ARBA00022490"/>
    </source>
</evidence>
<accession>A0A9N9TLF4</accession>
<evidence type="ECO:0000256" key="22">
    <source>
        <dbReference type="ARBA" id="ARBA00047742"/>
    </source>
</evidence>
<dbReference type="PANTHER" id="PTHR43205">
    <property type="entry name" value="PROSTAGLANDIN REDUCTASE"/>
    <property type="match status" value="1"/>
</dbReference>
<dbReference type="SUPFAM" id="SSF51735">
    <property type="entry name" value="NAD(P)-binding Rossmann-fold domains"/>
    <property type="match status" value="1"/>
</dbReference>
<keyword evidence="8" id="KW-0644">Prostaglandin metabolism</keyword>
<evidence type="ECO:0000313" key="36">
    <source>
        <dbReference type="EMBL" id="CAG9860430.1"/>
    </source>
</evidence>
<sequence>MVKAKVFILEKHFDGYPKETDFRLIEEELRPIRNGEFLAEAVYLSVDPYMRAYEPSLPLGEPFIGSQVAKVIESKHPKFPVGCYLIGQFGWRTHTISNGEILGIVGRGKAPQPVVKQALSLPLSVSLGAAGMVGNSAYFGFLELCKPKSGETVVVSGAAGGVGSLVGQIAKIKGCKVIGIAGSDDKGAWLVNELGFDYFINYKTDNVDEKLREYAPEGIDCYFDNVGGAVSSSVILQMNKYGRVSVCGAISGYNEQVRAKSIFKSVISKQLVMEGFLVLRWLDRWNEGIIQNVKWINEGKLKYREQVTEGFENMAVAFVDMLKGKNIGKSVVKV</sequence>
<evidence type="ECO:0000256" key="13">
    <source>
        <dbReference type="ARBA" id="ARBA00023002"/>
    </source>
</evidence>
<keyword evidence="7" id="KW-0963">Cytoplasm</keyword>
<comment type="catalytic activity">
    <reaction evidence="33">
        <text>an n-alkanal + NADP(+) = an alk-2-enal + NADPH + H(+)</text>
        <dbReference type="Rhea" id="RHEA:13737"/>
        <dbReference type="ChEBI" id="CHEBI:12834"/>
        <dbReference type="ChEBI" id="CHEBI:13757"/>
        <dbReference type="ChEBI" id="CHEBI:15378"/>
        <dbReference type="ChEBI" id="CHEBI:57783"/>
        <dbReference type="ChEBI" id="CHEBI:58349"/>
        <dbReference type="EC" id="1.3.1.74"/>
    </reaction>
    <physiologicalReaction direction="right-to-left" evidence="33">
        <dbReference type="Rhea" id="RHEA:13739"/>
    </physiologicalReaction>
</comment>
<evidence type="ECO:0000256" key="34">
    <source>
        <dbReference type="ARBA" id="ARBA00049368"/>
    </source>
</evidence>
<comment type="subunit">
    <text evidence="3">Monomer or homodimer.</text>
</comment>
<gene>
    <name evidence="36" type="ORF">PHYEVI_LOCUS6783</name>
</gene>
<keyword evidence="12" id="KW-0007">Acetylation</keyword>
<dbReference type="InterPro" id="IPR011032">
    <property type="entry name" value="GroES-like_sf"/>
</dbReference>
<evidence type="ECO:0000256" key="26">
    <source>
        <dbReference type="ARBA" id="ARBA00048066"/>
    </source>
</evidence>
<dbReference type="FunFam" id="3.40.50.720:FF:000121">
    <property type="entry name" value="Prostaglandin reductase 2"/>
    <property type="match status" value="1"/>
</dbReference>
<evidence type="ECO:0000256" key="4">
    <source>
        <dbReference type="ARBA" id="ARBA00011981"/>
    </source>
</evidence>
<dbReference type="GO" id="GO:0005737">
    <property type="term" value="C:cytoplasm"/>
    <property type="evidence" value="ECO:0007669"/>
    <property type="project" value="UniProtKB-SubCell"/>
</dbReference>
<comment type="catalytic activity">
    <reaction evidence="29">
        <text>20-hydroxy-leukotriene B4 + NADP(+) = 12-oxo-20-hydroxy-leukotriene B4 + NADPH + H(+)</text>
        <dbReference type="Rhea" id="RHEA:51208"/>
        <dbReference type="ChEBI" id="CHEBI:15378"/>
        <dbReference type="ChEBI" id="CHEBI:57460"/>
        <dbReference type="ChEBI" id="CHEBI:57783"/>
        <dbReference type="ChEBI" id="CHEBI:58349"/>
        <dbReference type="ChEBI" id="CHEBI:133346"/>
    </reaction>
    <physiologicalReaction direction="left-to-right" evidence="29">
        <dbReference type="Rhea" id="RHEA:51209"/>
    </physiologicalReaction>
</comment>
<comment type="catalytic activity">
    <reaction evidence="27">
        <text>13,14-dihydro-15-oxo-PGF2alpha + NADP(+) = 15-oxoprostaglandin F2alpha + NADPH + H(+)</text>
        <dbReference type="Rhea" id="RHEA:50588"/>
        <dbReference type="ChEBI" id="CHEBI:15378"/>
        <dbReference type="ChEBI" id="CHEBI:57783"/>
        <dbReference type="ChEBI" id="CHEBI:58349"/>
        <dbReference type="ChEBI" id="CHEBI:133374"/>
        <dbReference type="ChEBI" id="CHEBI:133409"/>
    </reaction>
    <physiologicalReaction direction="right-to-left" evidence="27">
        <dbReference type="Rhea" id="RHEA:50590"/>
    </physiologicalReaction>
</comment>
<keyword evidence="14" id="KW-0443">Lipid metabolism</keyword>
<evidence type="ECO:0000256" key="1">
    <source>
        <dbReference type="ARBA" id="ARBA00004496"/>
    </source>
</evidence>
<dbReference type="Proteomes" id="UP001153712">
    <property type="component" value="Chromosome 3"/>
</dbReference>
<comment type="catalytic activity">
    <reaction evidence="28">
        <text>4-hydroxynonanal + NADP(+) = (E)-4-hydroxynon-2-enal + NADPH + H(+)</text>
        <dbReference type="Rhea" id="RHEA:64736"/>
        <dbReference type="ChEBI" id="CHEBI:15378"/>
        <dbReference type="ChEBI" id="CHEBI:57783"/>
        <dbReference type="ChEBI" id="CHEBI:58349"/>
        <dbReference type="ChEBI" id="CHEBI:58968"/>
        <dbReference type="ChEBI" id="CHEBI:156112"/>
    </reaction>
    <physiologicalReaction direction="right-to-left" evidence="28">
        <dbReference type="Rhea" id="RHEA:64738"/>
    </physiologicalReaction>
</comment>
<dbReference type="EC" id="1.3.1.74" evidence="5"/>
<name>A0A9N9TLF4_PHYSR</name>
<evidence type="ECO:0000256" key="9">
    <source>
        <dbReference type="ARBA" id="ARBA00022553"/>
    </source>
</evidence>
<evidence type="ECO:0000256" key="27">
    <source>
        <dbReference type="ARBA" id="ARBA00048290"/>
    </source>
</evidence>
<evidence type="ECO:0000259" key="35">
    <source>
        <dbReference type="SMART" id="SM00829"/>
    </source>
</evidence>
<dbReference type="PANTHER" id="PTHR43205:SF7">
    <property type="entry name" value="PROSTAGLANDIN REDUCTASE 1"/>
    <property type="match status" value="1"/>
</dbReference>
<dbReference type="InterPro" id="IPR020843">
    <property type="entry name" value="ER"/>
</dbReference>
<feature type="domain" description="Enoyl reductase (ER)" evidence="35">
    <location>
        <begin position="19"/>
        <end position="332"/>
    </location>
</feature>
<keyword evidence="11" id="KW-0521">NADP</keyword>
<comment type="catalytic activity">
    <reaction evidence="20">
        <text>octanal + NADP(+) = (2E)-octenal + NADPH + H(+)</text>
        <dbReference type="Rhea" id="RHEA:50780"/>
        <dbReference type="ChEBI" id="CHEBI:15378"/>
        <dbReference type="ChEBI" id="CHEBI:17935"/>
        <dbReference type="ChEBI" id="CHEBI:57783"/>
        <dbReference type="ChEBI" id="CHEBI:58349"/>
        <dbReference type="ChEBI" id="CHEBI:61748"/>
    </reaction>
    <physiologicalReaction direction="right-to-left" evidence="20">
        <dbReference type="Rhea" id="RHEA:50782"/>
    </physiologicalReaction>
</comment>
<comment type="catalytic activity">
    <reaction evidence="25">
        <text>dodecanal + NADP(+) = (2E)-dodecenal + NADPH + H(+)</text>
        <dbReference type="Rhea" id="RHEA:50784"/>
        <dbReference type="ChEBI" id="CHEBI:15378"/>
        <dbReference type="ChEBI" id="CHEBI:27836"/>
        <dbReference type="ChEBI" id="CHEBI:57783"/>
        <dbReference type="ChEBI" id="CHEBI:58349"/>
        <dbReference type="ChEBI" id="CHEBI:133741"/>
    </reaction>
    <physiologicalReaction direction="right-to-left" evidence="25">
        <dbReference type="Rhea" id="RHEA:50786"/>
    </physiologicalReaction>
</comment>
<comment type="subcellular location">
    <subcellularLocation>
        <location evidence="1">Cytoplasm</location>
    </subcellularLocation>
</comment>
<evidence type="ECO:0000256" key="8">
    <source>
        <dbReference type="ARBA" id="ARBA00022501"/>
    </source>
</evidence>
<evidence type="ECO:0000256" key="11">
    <source>
        <dbReference type="ARBA" id="ARBA00022857"/>
    </source>
</evidence>
<evidence type="ECO:0000256" key="29">
    <source>
        <dbReference type="ARBA" id="ARBA00048591"/>
    </source>
</evidence>
<dbReference type="AlphaFoldDB" id="A0A9N9TLF4"/>
<comment type="catalytic activity">
    <reaction evidence="31">
        <text>(5S,12S)-dihydroxy-(6E,10E,12E,14Z)-eicosatetraenoate + NADP(+) = 12-oxo-(5S)-hydroxy-(6E,8E,10E,14Z)-eicosatetraenoate + NADPH + H(+)</text>
        <dbReference type="Rhea" id="RHEA:51212"/>
        <dbReference type="ChEBI" id="CHEBI:15378"/>
        <dbReference type="ChEBI" id="CHEBI:57783"/>
        <dbReference type="ChEBI" id="CHEBI:58349"/>
        <dbReference type="ChEBI" id="CHEBI:133974"/>
        <dbReference type="ChEBI" id="CHEBI:133975"/>
    </reaction>
    <physiologicalReaction direction="left-to-right" evidence="31">
        <dbReference type="Rhea" id="RHEA:51213"/>
    </physiologicalReaction>
</comment>
<dbReference type="Pfam" id="PF00107">
    <property type="entry name" value="ADH_zinc_N"/>
    <property type="match status" value="1"/>
</dbReference>
<evidence type="ECO:0000256" key="24">
    <source>
        <dbReference type="ARBA" id="ARBA00047878"/>
    </source>
</evidence>
<evidence type="ECO:0000256" key="21">
    <source>
        <dbReference type="ARBA" id="ARBA00047617"/>
    </source>
</evidence>
<dbReference type="InterPro" id="IPR036291">
    <property type="entry name" value="NAD(P)-bd_dom_sf"/>
</dbReference>
<dbReference type="InterPro" id="IPR014190">
    <property type="entry name" value="PTGR1"/>
</dbReference>
<evidence type="ECO:0000256" key="16">
    <source>
        <dbReference type="ARBA" id="ARBA00031851"/>
    </source>
</evidence>
<evidence type="ECO:0000256" key="23">
    <source>
        <dbReference type="ARBA" id="ARBA00047871"/>
    </source>
</evidence>
<dbReference type="EMBL" id="OU900096">
    <property type="protein sequence ID" value="CAG9860430.1"/>
    <property type="molecule type" value="Genomic_DNA"/>
</dbReference>
<dbReference type="EC" id="1.3.1.48" evidence="4"/>
<dbReference type="Gene3D" id="3.90.180.10">
    <property type="entry name" value="Medium-chain alcohol dehydrogenases, catalytic domain"/>
    <property type="match status" value="1"/>
</dbReference>
<evidence type="ECO:0000256" key="19">
    <source>
        <dbReference type="ARBA" id="ARBA00033119"/>
    </source>
</evidence>
<evidence type="ECO:0000256" key="18">
    <source>
        <dbReference type="ARBA" id="ARBA00032297"/>
    </source>
</evidence>
<proteinExistence type="inferred from homology"/>
<comment type="catalytic activity">
    <reaction evidence="26">
        <text>nonan-2-one + NADP(+) = (3E)-nonen-2-one + NADPH + H(+)</text>
        <dbReference type="Rhea" id="RHEA:50616"/>
        <dbReference type="ChEBI" id="CHEBI:15378"/>
        <dbReference type="ChEBI" id="CHEBI:57783"/>
        <dbReference type="ChEBI" id="CHEBI:58349"/>
        <dbReference type="ChEBI" id="CHEBI:77927"/>
        <dbReference type="ChEBI" id="CHEBI:133457"/>
    </reaction>
    <physiologicalReaction direction="right-to-left" evidence="26">
        <dbReference type="Rhea" id="RHEA:50618"/>
    </physiologicalReaction>
</comment>
<reference evidence="36" key="1">
    <citation type="submission" date="2022-01" db="EMBL/GenBank/DDBJ databases">
        <authorList>
            <person name="King R."/>
        </authorList>
    </citation>
    <scope>NUCLEOTIDE SEQUENCE</scope>
</reference>
<dbReference type="InterPro" id="IPR013149">
    <property type="entry name" value="ADH-like_C"/>
</dbReference>
<dbReference type="GO" id="GO:0032440">
    <property type="term" value="F:2-alkenal reductase [NAD(P)H] activity"/>
    <property type="evidence" value="ECO:0007669"/>
    <property type="project" value="UniProtKB-EC"/>
</dbReference>
<evidence type="ECO:0000256" key="20">
    <source>
        <dbReference type="ARBA" id="ARBA00047461"/>
    </source>
</evidence>
<evidence type="ECO:0000256" key="6">
    <source>
        <dbReference type="ARBA" id="ARBA00020651"/>
    </source>
</evidence>
<dbReference type="InterPro" id="IPR041694">
    <property type="entry name" value="ADH_N_2"/>
</dbReference>
<keyword evidence="15" id="KW-0379">Hydroxylation</keyword>
<evidence type="ECO:0000256" key="25">
    <source>
        <dbReference type="ARBA" id="ARBA00047903"/>
    </source>
</evidence>
<comment type="catalytic activity">
    <reaction evidence="30">
        <text>6-trans-leukotriene B4 + NADP(+) = 12-oxo-(5S)-hydroxy-(6E,8E,10E,14Z)-eicosatetraenoate + NADPH + H(+)</text>
        <dbReference type="Rhea" id="RHEA:51204"/>
        <dbReference type="ChEBI" id="CHEBI:15378"/>
        <dbReference type="ChEBI" id="CHEBI:57783"/>
        <dbReference type="ChEBI" id="CHEBI:58349"/>
        <dbReference type="ChEBI" id="CHEBI:90723"/>
        <dbReference type="ChEBI" id="CHEBI:133974"/>
    </reaction>
    <physiologicalReaction direction="left-to-right" evidence="30">
        <dbReference type="Rhea" id="RHEA:51205"/>
    </physiologicalReaction>
</comment>
<comment type="catalytic activity">
    <reaction evidence="32">
        <text>13,14-dihydro-15-oxo-prostaglandin E1 + NADP(+) = 15-oxoprostaglandin E1 + NADPH + H(+)</text>
        <dbReference type="Rhea" id="RHEA:50584"/>
        <dbReference type="ChEBI" id="CHEBI:15378"/>
        <dbReference type="ChEBI" id="CHEBI:57401"/>
        <dbReference type="ChEBI" id="CHEBI:57783"/>
        <dbReference type="ChEBI" id="CHEBI:58349"/>
        <dbReference type="ChEBI" id="CHEBI:133408"/>
    </reaction>
    <physiologicalReaction direction="right-to-left" evidence="32">
        <dbReference type="Rhea" id="RHEA:50586"/>
    </physiologicalReaction>
</comment>
<dbReference type="SUPFAM" id="SSF50129">
    <property type="entry name" value="GroES-like"/>
    <property type="match status" value="2"/>
</dbReference>
<comment type="catalytic activity">
    <reaction evidence="24">
        <text>13,14-dihydro-15-oxo-prostaglandin F1alpha + NADP(+) = 15-oxoprostaglandin F1alpha + NADPH + H(+)</text>
        <dbReference type="Rhea" id="RHEA:50592"/>
        <dbReference type="ChEBI" id="CHEBI:15378"/>
        <dbReference type="ChEBI" id="CHEBI:57783"/>
        <dbReference type="ChEBI" id="CHEBI:58349"/>
        <dbReference type="ChEBI" id="CHEBI:79072"/>
        <dbReference type="ChEBI" id="CHEBI:133411"/>
    </reaction>
    <physiologicalReaction direction="right-to-left" evidence="24">
        <dbReference type="Rhea" id="RHEA:50594"/>
    </physiologicalReaction>
</comment>
<dbReference type="GO" id="GO:0006693">
    <property type="term" value="P:prostaglandin metabolic process"/>
    <property type="evidence" value="ECO:0007669"/>
    <property type="project" value="UniProtKB-KW"/>
</dbReference>
<comment type="catalytic activity">
    <reaction evidence="21">
        <text>decanal + NADP(+) = (2E)-decenal + NADPH + H(+)</text>
        <dbReference type="Rhea" id="RHEA:50612"/>
        <dbReference type="ChEBI" id="CHEBI:15378"/>
        <dbReference type="ChEBI" id="CHEBI:31457"/>
        <dbReference type="ChEBI" id="CHEBI:57783"/>
        <dbReference type="ChEBI" id="CHEBI:58349"/>
        <dbReference type="ChEBI" id="CHEBI:133455"/>
    </reaction>
    <physiologicalReaction direction="right-to-left" evidence="21">
        <dbReference type="Rhea" id="RHEA:50614"/>
    </physiologicalReaction>
</comment>
<evidence type="ECO:0000256" key="30">
    <source>
        <dbReference type="ARBA" id="ARBA00048953"/>
    </source>
</evidence>
<evidence type="ECO:0000313" key="37">
    <source>
        <dbReference type="Proteomes" id="UP001153712"/>
    </source>
</evidence>
<evidence type="ECO:0000256" key="17">
    <source>
        <dbReference type="ARBA" id="ARBA00032255"/>
    </source>
</evidence>
<evidence type="ECO:0000256" key="31">
    <source>
        <dbReference type="ARBA" id="ARBA00049068"/>
    </source>
</evidence>
<evidence type="ECO:0000256" key="28">
    <source>
        <dbReference type="ARBA" id="ARBA00048387"/>
    </source>
</evidence>
<dbReference type="SMART" id="SM00829">
    <property type="entry name" value="PKS_ER"/>
    <property type="match status" value="1"/>
</dbReference>
<dbReference type="InterPro" id="IPR045010">
    <property type="entry name" value="MDR_fam"/>
</dbReference>
<evidence type="ECO:0000256" key="15">
    <source>
        <dbReference type="ARBA" id="ARBA00023278"/>
    </source>
</evidence>
<dbReference type="GO" id="GO:0047522">
    <property type="term" value="F:15-oxoprostaglandin 13-reductase [NAD(P)+] activity"/>
    <property type="evidence" value="ECO:0007669"/>
    <property type="project" value="UniProtKB-EC"/>
</dbReference>
<dbReference type="OrthoDB" id="809632at2759"/>
<keyword evidence="13" id="KW-0560">Oxidoreductase</keyword>
<dbReference type="Pfam" id="PF16884">
    <property type="entry name" value="ADH_N_2"/>
    <property type="match status" value="1"/>
</dbReference>
<comment type="catalytic activity">
    <reaction evidence="34">
        <text>hexanal + NADP(+) = (E)-hex-2-enal + NADPH + H(+)</text>
        <dbReference type="Rhea" id="RHEA:50776"/>
        <dbReference type="ChEBI" id="CHEBI:15378"/>
        <dbReference type="ChEBI" id="CHEBI:28913"/>
        <dbReference type="ChEBI" id="CHEBI:57783"/>
        <dbReference type="ChEBI" id="CHEBI:58349"/>
        <dbReference type="ChEBI" id="CHEBI:88528"/>
    </reaction>
    <physiologicalReaction direction="right-to-left" evidence="34">
        <dbReference type="Rhea" id="RHEA:50778"/>
    </physiologicalReaction>
</comment>
<organism evidence="36 37">
    <name type="scientific">Phyllotreta striolata</name>
    <name type="common">Striped flea beetle</name>
    <name type="synonym">Crioceris striolata</name>
    <dbReference type="NCBI Taxonomy" id="444603"/>
    <lineage>
        <taxon>Eukaryota</taxon>
        <taxon>Metazoa</taxon>
        <taxon>Ecdysozoa</taxon>
        <taxon>Arthropoda</taxon>
        <taxon>Hexapoda</taxon>
        <taxon>Insecta</taxon>
        <taxon>Pterygota</taxon>
        <taxon>Neoptera</taxon>
        <taxon>Endopterygota</taxon>
        <taxon>Coleoptera</taxon>
        <taxon>Polyphaga</taxon>
        <taxon>Cucujiformia</taxon>
        <taxon>Chrysomeloidea</taxon>
        <taxon>Chrysomelidae</taxon>
        <taxon>Galerucinae</taxon>
        <taxon>Alticini</taxon>
        <taxon>Phyllotreta</taxon>
    </lineage>
</organism>
<evidence type="ECO:0000256" key="12">
    <source>
        <dbReference type="ARBA" id="ARBA00022990"/>
    </source>
</evidence>
<evidence type="ECO:0000256" key="14">
    <source>
        <dbReference type="ARBA" id="ARBA00023098"/>
    </source>
</evidence>
<comment type="similarity">
    <text evidence="2">Belongs to the NADP-dependent oxidoreductase L4BD family.</text>
</comment>
<evidence type="ECO:0000256" key="10">
    <source>
        <dbReference type="ARBA" id="ARBA00022832"/>
    </source>
</evidence>
<keyword evidence="37" id="KW-1185">Reference proteome</keyword>